<evidence type="ECO:0000256" key="1">
    <source>
        <dbReference type="ARBA" id="ARBA00007401"/>
    </source>
</evidence>
<dbReference type="Gene3D" id="2.60.40.10">
    <property type="entry name" value="Immunoglobulins"/>
    <property type="match status" value="1"/>
</dbReference>
<feature type="domain" description="Glycosyl hydrolases family 2 sugar binding" evidence="7">
    <location>
        <begin position="104"/>
        <end position="183"/>
    </location>
</feature>
<dbReference type="Gene3D" id="3.20.20.80">
    <property type="entry name" value="Glycosidases"/>
    <property type="match status" value="1"/>
</dbReference>
<dbReference type="Pfam" id="PF02836">
    <property type="entry name" value="Glyco_hydro_2_C"/>
    <property type="match status" value="1"/>
</dbReference>
<dbReference type="InterPro" id="IPR006104">
    <property type="entry name" value="Glyco_hydro_2_N"/>
</dbReference>
<feature type="domain" description="Glycoside hydrolase family 2 catalytic" evidence="6">
    <location>
        <begin position="330"/>
        <end position="495"/>
    </location>
</feature>
<organism evidence="8">
    <name type="scientific">Paraprevotella clara</name>
    <dbReference type="NCBI Taxonomy" id="454154"/>
    <lineage>
        <taxon>Bacteria</taxon>
        <taxon>Pseudomonadati</taxon>
        <taxon>Bacteroidota</taxon>
        <taxon>Bacteroidia</taxon>
        <taxon>Bacteroidales</taxon>
        <taxon>Prevotellaceae</taxon>
        <taxon>Paraprevotella</taxon>
    </lineage>
</organism>
<dbReference type="InterPro" id="IPR008979">
    <property type="entry name" value="Galactose-bd-like_sf"/>
</dbReference>
<dbReference type="InterPro" id="IPR023232">
    <property type="entry name" value="Glyco_hydro_2_AS"/>
</dbReference>
<accession>A0A6N3AQJ2</accession>
<dbReference type="InterPro" id="IPR017853">
    <property type="entry name" value="GH"/>
</dbReference>
<dbReference type="InterPro" id="IPR051913">
    <property type="entry name" value="GH2_Domain-Containing"/>
</dbReference>
<evidence type="ECO:0000259" key="7">
    <source>
        <dbReference type="Pfam" id="PF02837"/>
    </source>
</evidence>
<dbReference type="Pfam" id="PF00703">
    <property type="entry name" value="Glyco_hydro_2"/>
    <property type="match status" value="1"/>
</dbReference>
<dbReference type="InterPro" id="IPR023296">
    <property type="entry name" value="Glyco_hydro_beta-prop_sf"/>
</dbReference>
<dbReference type="PANTHER" id="PTHR42732">
    <property type="entry name" value="BETA-GALACTOSIDASE"/>
    <property type="match status" value="1"/>
</dbReference>
<dbReference type="InterPro" id="IPR013783">
    <property type="entry name" value="Ig-like_fold"/>
</dbReference>
<evidence type="ECO:0000259" key="5">
    <source>
        <dbReference type="Pfam" id="PF00703"/>
    </source>
</evidence>
<dbReference type="Gene3D" id="2.115.10.20">
    <property type="entry name" value="Glycosyl hydrolase domain, family 43"/>
    <property type="match status" value="1"/>
</dbReference>
<feature type="chain" id="PRO_5027025840" evidence="4">
    <location>
        <begin position="24"/>
        <end position="1087"/>
    </location>
</feature>
<keyword evidence="2 8" id="KW-0378">Hydrolase</keyword>
<feature type="domain" description="Glycoside hydrolase family 2 immunoglobulin-like beta-sandwich" evidence="5">
    <location>
        <begin position="224"/>
        <end position="317"/>
    </location>
</feature>
<keyword evidence="3 8" id="KW-0326">Glycosidase</keyword>
<dbReference type="SUPFAM" id="SSF75005">
    <property type="entry name" value="Arabinanase/levansucrase/invertase"/>
    <property type="match status" value="1"/>
</dbReference>
<dbReference type="AlphaFoldDB" id="A0A6N3AQJ2"/>
<dbReference type="GO" id="GO:0005975">
    <property type="term" value="P:carbohydrate metabolic process"/>
    <property type="evidence" value="ECO:0007669"/>
    <property type="project" value="InterPro"/>
</dbReference>
<dbReference type="SUPFAM" id="SSF49303">
    <property type="entry name" value="beta-Galactosidase/glucuronidase domain"/>
    <property type="match status" value="1"/>
</dbReference>
<evidence type="ECO:0000259" key="6">
    <source>
        <dbReference type="Pfam" id="PF02836"/>
    </source>
</evidence>
<evidence type="ECO:0000256" key="3">
    <source>
        <dbReference type="ARBA" id="ARBA00023295"/>
    </source>
</evidence>
<dbReference type="EMBL" id="CACRUT010000008">
    <property type="protein sequence ID" value="VYT94735.1"/>
    <property type="molecule type" value="Genomic_DNA"/>
</dbReference>
<comment type="similarity">
    <text evidence="1">Belongs to the glycosyl hydrolase 2 family.</text>
</comment>
<dbReference type="SUPFAM" id="SSF51445">
    <property type="entry name" value="(Trans)glycosidases"/>
    <property type="match status" value="1"/>
</dbReference>
<dbReference type="CDD" id="cd08983">
    <property type="entry name" value="GH43_Bt3655-like"/>
    <property type="match status" value="1"/>
</dbReference>
<keyword evidence="4" id="KW-0732">Signal</keyword>
<dbReference type="EC" id="3.2.1.23" evidence="8"/>
<dbReference type="InterPro" id="IPR006103">
    <property type="entry name" value="Glyco_hydro_2_cat"/>
</dbReference>
<reference evidence="8" key="1">
    <citation type="submission" date="2019-11" db="EMBL/GenBank/DDBJ databases">
        <authorList>
            <person name="Feng L."/>
        </authorList>
    </citation>
    <scope>NUCLEOTIDE SEQUENCE</scope>
    <source>
        <strain evidence="8">PclaraLFYP37</strain>
    </source>
</reference>
<dbReference type="InterPro" id="IPR036156">
    <property type="entry name" value="Beta-gal/glucu_dom_sf"/>
</dbReference>
<dbReference type="SUPFAM" id="SSF49785">
    <property type="entry name" value="Galactose-binding domain-like"/>
    <property type="match status" value="2"/>
</dbReference>
<dbReference type="PANTHER" id="PTHR42732:SF2">
    <property type="entry name" value="BETA-MANNOSIDASE"/>
    <property type="match status" value="1"/>
</dbReference>
<sequence length="1087" mass="122627">MNHNLLKNLFTALALMAAANLTAADWVRKKAPIMSEWGEKINPDKVWTEYPRPQMERSEWMSLNGPWDYCKKKSVDLSYNLSPTAFNQKILVPFPIESALSGIMDANFEENTQSTFVYQRTFKLPKAYKGRHILLHFGAVDWKCAVYVNGQKAGSHSGGSDPFSMDITPLLRDGEEQEIQVTVTDPTNHGGQPLGKQTLKPGGCFYTPVTGIWQTVWIEPVDAAHVSSYNVTSDIDAGTVSLTVESASTSATADIIVKDGRKTVATLTGIPVNSARTVSIPNAKLWAPGSPHLYDMDIHLYHNGTQTDRVKGYFGMRKISRGMVDGHPCMLLNNKPLYQFGVLDQGWWPDGLLTPPSDEGMRYDIEVVQSLGMNMIRKHIKVEPARWYYYCDKMGMLVWQDMPSKSFDENGSIGSQKFIRQNFYDECTRIVNTLKNHPCIVVWVAYNEGWGQYASGNDSHTRRGVEAIRKADDTRLINAASGWVDFEAGDIIDQHSYPVPSLQSNPLNERVAVCGEYGGITLKVDGHLWKGNDMEYTSVPDSKALAERFNAYTVALQGLQEQGIWASVYTQTSDVEQELNGLLTYDRKVFKIAPEEQASVREEILRTIHNRSRQTVVVDAADTSSDEVWSYTTVTPSGDWYAPSFDDSQWDKGQAGFGAGGPPNTFVRNAWNTSDIYIRRHFSIGNLSQAQINALQLWLYQDDDCEVYLNGVKAYEVKGWATRYVAQPIAPEALATLKPNSDNVMAIHAHQGYGGQYIDAGLRYTEYIPVEEYSVGPMPERQSMPEVRATDSVYLMSYFKASAQHLFYAYSRDGKTWTDINGSRPVFNAYDDEVWLRDPYLHRVTHNGKTKFHLIHTWGWDHPALFHWESDDLIHWTAANGGTRTDDGKIMLMDGHDGGPVSPNAWAPEFTYDGQTGTFYLYWSSRIGDRQVHHYCTTKDWLTFSTPAVYFDPGFTAIDMTILKEGGTYYAYYKDERNGEKTIRCATSKSLDPRVQRFEGSTPLLPSRYIEVEGPEVFPAIGGKGWFLYFDKFNGDRGVSYTGCTDPSQHKWYPIPDDEIRNPTEVKHGSVEIISTAELEKLLEHFK</sequence>
<dbReference type="GO" id="GO:0004565">
    <property type="term" value="F:beta-galactosidase activity"/>
    <property type="evidence" value="ECO:0007669"/>
    <property type="project" value="UniProtKB-EC"/>
</dbReference>
<evidence type="ECO:0000256" key="4">
    <source>
        <dbReference type="SAM" id="SignalP"/>
    </source>
</evidence>
<evidence type="ECO:0000313" key="8">
    <source>
        <dbReference type="EMBL" id="VYT94735.1"/>
    </source>
</evidence>
<proteinExistence type="inferred from homology"/>
<dbReference type="Pfam" id="PF02837">
    <property type="entry name" value="Glyco_hydro_2_N"/>
    <property type="match status" value="1"/>
</dbReference>
<name>A0A6N3AQJ2_9BACT</name>
<gene>
    <name evidence="8" type="primary">lacL</name>
    <name evidence="8" type="ORF">PCLFYP37_01543</name>
</gene>
<evidence type="ECO:0000256" key="2">
    <source>
        <dbReference type="ARBA" id="ARBA00022801"/>
    </source>
</evidence>
<dbReference type="InterPro" id="IPR006102">
    <property type="entry name" value="Ig-like_GH2"/>
</dbReference>
<feature type="signal peptide" evidence="4">
    <location>
        <begin position="1"/>
        <end position="23"/>
    </location>
</feature>
<dbReference type="PROSITE" id="PS00608">
    <property type="entry name" value="GLYCOSYL_HYDROL_F2_2"/>
    <property type="match status" value="1"/>
</dbReference>
<protein>
    <submittedName>
        <fullName evidence="8">Beta-galactosidase large subunit</fullName>
        <ecNumber evidence="8">3.2.1.23</ecNumber>
    </submittedName>
</protein>
<dbReference type="Gene3D" id="2.60.120.260">
    <property type="entry name" value="Galactose-binding domain-like"/>
    <property type="match status" value="2"/>
</dbReference>
<dbReference type="RefSeq" id="WP_412442192.1">
    <property type="nucleotide sequence ID" value="NZ_CACRUT010000008.1"/>
</dbReference>